<dbReference type="EMBL" id="NBCO01000034">
    <property type="protein sequence ID" value="ORC85551.1"/>
    <property type="molecule type" value="Genomic_DNA"/>
</dbReference>
<dbReference type="OrthoDB" id="263588at2759"/>
<protein>
    <submittedName>
        <fullName evidence="1">Uncharacterized protein</fullName>
    </submittedName>
</protein>
<comment type="caution">
    <text evidence="1">The sequence shown here is derived from an EMBL/GenBank/DDBJ whole genome shotgun (WGS) entry which is preliminary data.</text>
</comment>
<dbReference type="GeneID" id="39988841"/>
<sequence>MPWTCWLLGPSSLMMSPQNYVDMSHKWNISVAIGVVISSCIVSFNAVRERRQEHAMRLDKLISEGLSIEELISEGFTISELRSYGIWPEKYYPKKSKEKMYDVGLFSNHSDEQIKGRRTSSTSSPSGVSFSPSSVKFDHVWARSNSNGITSGEVSSSCGVEFYTTIGNLTASIVSSFTMESAFYRFPVELKRYIHHDGSMLTLVAEDLSATRENITTEVYKMKCIERVRAVAEQQQTHFKIRYDIPASTVITTIMECFVNISTGPASMVTAVFFLVQDHMGYIIQLQTHVDDYEARLADICRTLQSAKIAPIPRQPVGQQEHALLSGMRGEVFLVSLPLHFIVTRTTIGNTLALCYRHSDEWSGQILTWEPELKSEQKEHDDEVYVLIPDKLYLVSYWHSGGATHVNIIEEVKLLLAEISTTVVAEENRDLPTSRYVSKVLEMPLPPIDMFTTCVCNHTTDPFVNLFLESEDKEMFELEVGTLSLTEITDLPLLVNPLFSQPPLQRMGSAAGGKVTVMFVGETENGMTLHINALQITCANIWFVVKCLHTTKNEMPDALRRYIEFIIDGFSFSVVA</sequence>
<proteinExistence type="predicted"/>
<gene>
    <name evidence="1" type="ORF">TM35_000341630</name>
</gene>
<evidence type="ECO:0000313" key="2">
    <source>
        <dbReference type="Proteomes" id="UP000192257"/>
    </source>
</evidence>
<dbReference type="RefSeq" id="XP_028879617.1">
    <property type="nucleotide sequence ID" value="XM_029029061.1"/>
</dbReference>
<accession>A0A1X0NLW9</accession>
<organism evidence="1 2">
    <name type="scientific">Trypanosoma theileri</name>
    <dbReference type="NCBI Taxonomy" id="67003"/>
    <lineage>
        <taxon>Eukaryota</taxon>
        <taxon>Discoba</taxon>
        <taxon>Euglenozoa</taxon>
        <taxon>Kinetoplastea</taxon>
        <taxon>Metakinetoplastina</taxon>
        <taxon>Trypanosomatida</taxon>
        <taxon>Trypanosomatidae</taxon>
        <taxon>Trypanosoma</taxon>
    </lineage>
</organism>
<dbReference type="VEuPathDB" id="TriTrypDB:TM35_000341630"/>
<evidence type="ECO:0000313" key="1">
    <source>
        <dbReference type="EMBL" id="ORC85551.1"/>
    </source>
</evidence>
<dbReference type="AlphaFoldDB" id="A0A1X0NLW9"/>
<dbReference type="Proteomes" id="UP000192257">
    <property type="component" value="Unassembled WGS sequence"/>
</dbReference>
<keyword evidence="2" id="KW-1185">Reference proteome</keyword>
<reference evidence="1 2" key="1">
    <citation type="submission" date="2017-03" db="EMBL/GenBank/DDBJ databases">
        <title>An alternative strategy for trypanosome survival in the mammalian bloodstream revealed through genome and transcriptome analysis of the ubiquitous bovine parasite Trypanosoma (Megatrypanum) theileri.</title>
        <authorList>
            <person name="Kelly S."/>
            <person name="Ivens A."/>
            <person name="Mott A."/>
            <person name="O'Neill E."/>
            <person name="Emms D."/>
            <person name="Macleod O."/>
            <person name="Voorheis P."/>
            <person name="Matthews J."/>
            <person name="Matthews K."/>
            <person name="Carrington M."/>
        </authorList>
    </citation>
    <scope>NUCLEOTIDE SEQUENCE [LARGE SCALE GENOMIC DNA]</scope>
    <source>
        <strain evidence="1">Edinburgh</strain>
    </source>
</reference>
<name>A0A1X0NLW9_9TRYP</name>